<accession>A0ABW3NS73</accession>
<evidence type="ECO:0008006" key="3">
    <source>
        <dbReference type="Google" id="ProtNLM"/>
    </source>
</evidence>
<evidence type="ECO:0000313" key="2">
    <source>
        <dbReference type="Proteomes" id="UP001597131"/>
    </source>
</evidence>
<reference evidence="2" key="1">
    <citation type="journal article" date="2019" name="Int. J. Syst. Evol. Microbiol.">
        <title>The Global Catalogue of Microorganisms (GCM) 10K type strain sequencing project: providing services to taxonomists for standard genome sequencing and annotation.</title>
        <authorList>
            <consortium name="The Broad Institute Genomics Platform"/>
            <consortium name="The Broad Institute Genome Sequencing Center for Infectious Disease"/>
            <person name="Wu L."/>
            <person name="Ma J."/>
        </authorList>
    </citation>
    <scope>NUCLEOTIDE SEQUENCE [LARGE SCALE GENOMIC DNA]</scope>
    <source>
        <strain evidence="2">CCUG 64793</strain>
    </source>
</reference>
<protein>
    <recommendedName>
        <fullName evidence="3">DUF3298 domain-containing protein</fullName>
    </recommendedName>
</protein>
<comment type="caution">
    <text evidence="1">The sequence shown here is derived from an EMBL/GenBank/DDBJ whole genome shotgun (WGS) entry which is preliminary data.</text>
</comment>
<organism evidence="1 2">
    <name type="scientific">Salegentibacter chungangensis</name>
    <dbReference type="NCBI Taxonomy" id="1335724"/>
    <lineage>
        <taxon>Bacteria</taxon>
        <taxon>Pseudomonadati</taxon>
        <taxon>Bacteroidota</taxon>
        <taxon>Flavobacteriia</taxon>
        <taxon>Flavobacteriales</taxon>
        <taxon>Flavobacteriaceae</taxon>
        <taxon>Salegentibacter</taxon>
    </lineage>
</organism>
<name>A0ABW3NS73_9FLAO</name>
<dbReference type="EMBL" id="JBHTLI010000001">
    <property type="protein sequence ID" value="MFD1095621.1"/>
    <property type="molecule type" value="Genomic_DNA"/>
</dbReference>
<dbReference type="Proteomes" id="UP001597131">
    <property type="component" value="Unassembled WGS sequence"/>
</dbReference>
<evidence type="ECO:0000313" key="1">
    <source>
        <dbReference type="EMBL" id="MFD1095621.1"/>
    </source>
</evidence>
<keyword evidence="2" id="KW-1185">Reference proteome</keyword>
<gene>
    <name evidence="1" type="ORF">ACFQ3Q_07675</name>
</gene>
<proteinExistence type="predicted"/>
<sequence>MQIKLYLPIFFLLIFSGKILVLDSALQFLAPESPEYSIQKPLCEKRWSKRSPQTSSLQQEKTATNLLIIQNICHQNFWFEKTPETEIIFIPNYREYQYYSPSVLEIYIPNIYPPPKLLQTV</sequence>